<dbReference type="AlphaFoldDB" id="A0A1I7XZ85"/>
<protein>
    <submittedName>
        <fullName evidence="2">F-box domain-containing protein</fullName>
    </submittedName>
</protein>
<dbReference type="Proteomes" id="UP000095287">
    <property type="component" value="Unplaced"/>
</dbReference>
<keyword evidence="1" id="KW-1185">Reference proteome</keyword>
<evidence type="ECO:0000313" key="1">
    <source>
        <dbReference type="Proteomes" id="UP000095287"/>
    </source>
</evidence>
<proteinExistence type="predicted"/>
<sequence length="592" mass="68359">MDHLSYDLVEELASFLPRPDLETIARVAARSSALEKWSVMSEDQLERRFLLDIYVQLQGFERKEEEAEKSPQIRISVQKHLPGETTEEWDFICWRYAWIRKLYIFVSLEEELRDDRLPRLAFKESDLHQVMRLVSLPVDRSVRSTLHVDYDEDGDNFSTCPNLVDLFWKIVGKTRKEFVAVEIVSIFAYHDPLDLFAAQSIEQEAFLQDLSYSRHGDYGATQRRIFEAIAPFFGKTRGKPLQVCFGSYVSWDDVELIIDAWLLSDGTVEEKVIDWYEEEDAPGICDALKGKYRDILQIPDGGFLAHPTRRSSLSISEYEIRVVKFDPCHVPVDFEWIDAVINKWREGCGLYVYNGHDSLYVNFKGPDDWLKLAEKYGPAVDDGANLLQLVHPKNPSFKLMANRRLRTGTWTLELTMEFEPWHVPVDFERIDAVIEQWKTGCGYDLYGGQDHLSFKLKGSDDLRKLAQKYNITMHEAGPQQLAQHRENPSFLVLTRSDSRLELRVKFIRFGDYWSDFISDWEKGNGETLDGLTKMKFRIDGYPPLPSSLSHPLGNTRCLIASEAILNYVVVSLHIVPEEMEDNSELLSGSLDA</sequence>
<accession>A0A1I7XZ85</accession>
<dbReference type="WBParaSite" id="L893_g11019.t1">
    <property type="protein sequence ID" value="L893_g11019.t1"/>
    <property type="gene ID" value="L893_g11019"/>
</dbReference>
<organism evidence="1 2">
    <name type="scientific">Steinernema glaseri</name>
    <dbReference type="NCBI Taxonomy" id="37863"/>
    <lineage>
        <taxon>Eukaryota</taxon>
        <taxon>Metazoa</taxon>
        <taxon>Ecdysozoa</taxon>
        <taxon>Nematoda</taxon>
        <taxon>Chromadorea</taxon>
        <taxon>Rhabditida</taxon>
        <taxon>Tylenchina</taxon>
        <taxon>Panagrolaimomorpha</taxon>
        <taxon>Strongyloidoidea</taxon>
        <taxon>Steinernematidae</taxon>
        <taxon>Steinernema</taxon>
    </lineage>
</organism>
<reference evidence="2" key="1">
    <citation type="submission" date="2016-11" db="UniProtKB">
        <authorList>
            <consortium name="WormBaseParasite"/>
        </authorList>
    </citation>
    <scope>IDENTIFICATION</scope>
</reference>
<evidence type="ECO:0000313" key="2">
    <source>
        <dbReference type="WBParaSite" id="L893_g11019.t1"/>
    </source>
</evidence>
<name>A0A1I7XZ85_9BILA</name>